<dbReference type="EMBL" id="NWBP01000023">
    <property type="protein sequence ID" value="PCC82593.1"/>
    <property type="molecule type" value="Genomic_DNA"/>
</dbReference>
<dbReference type="Pfam" id="PF00561">
    <property type="entry name" value="Abhydrolase_1"/>
    <property type="match status" value="1"/>
</dbReference>
<evidence type="ECO:0000313" key="5">
    <source>
        <dbReference type="Proteomes" id="UP000218690"/>
    </source>
</evidence>
<sequence length="414" mass="46536">MTRRFGYPVKEHTLSVPWDYNDPQQGTFELYAREIGDPDKPAILYNQGGPGFPAPRPLGPTGVIGKGLERFRWILMDQRGTGRSYRIDELSDAADLSVDRLKLLRQDNIVRDAERLREYLGIDKWSLFGQSFGGFCITSYVSLFPESVDKAFLTGGLPTLDKGADDLYRSTFTKLKVRQQRFFDYVPFAQQRIAEIIDHLDNSQEVLPTGERLSSLRFRTIGIELGRGSGFDSLGYLLEEPFRTVGGEKRLRSDFLHEVGARVSFQGGPLYAAIHESIYGSVGGQHVTGWAAHRVREEFPEFAESGTWLTGEHIFPWQFDEDPALHAFKDSAEALAQFEWDAAPYDAAVLGNAEVQAAAAVYLDDIFVPFEEAMQTASAYRDLRPMVTNKFQHNGISHDGEGILGDLFHLVDDH</sequence>
<dbReference type="GO" id="GO:0006508">
    <property type="term" value="P:proteolysis"/>
    <property type="evidence" value="ECO:0007669"/>
    <property type="project" value="InterPro"/>
</dbReference>
<accession>A0A2A4AI64</accession>
<comment type="caution">
    <text evidence="4">The sequence shown here is derived from an EMBL/GenBank/DDBJ whole genome shotgun (WGS) entry which is preliminary data.</text>
</comment>
<dbReference type="PANTHER" id="PTHR43248:SF2">
    <property type="entry name" value="PROLYL AMINOPEPTIDASE"/>
    <property type="match status" value="1"/>
</dbReference>
<evidence type="ECO:0000256" key="1">
    <source>
        <dbReference type="ARBA" id="ARBA00010088"/>
    </source>
</evidence>
<dbReference type="Proteomes" id="UP000218690">
    <property type="component" value="Unassembled WGS sequence"/>
</dbReference>
<dbReference type="AlphaFoldDB" id="A0A2A4AI64"/>
<protein>
    <submittedName>
        <fullName evidence="4">Proline iminopeptidase</fullName>
    </submittedName>
</protein>
<evidence type="ECO:0000259" key="3">
    <source>
        <dbReference type="Pfam" id="PF00561"/>
    </source>
</evidence>
<reference evidence="4 5" key="1">
    <citation type="submission" date="2017-09" db="EMBL/GenBank/DDBJ databases">
        <title>Draft Genome Sequence of Corynebacterium accolens AH4003.</title>
        <authorList>
            <person name="Chen Y."/>
            <person name="Oosthuysen W.F."/>
            <person name="Kelley S."/>
            <person name="Horswill A."/>
        </authorList>
    </citation>
    <scope>NUCLEOTIDE SEQUENCE [LARGE SCALE GENOMIC DNA]</scope>
    <source>
        <strain evidence="4 5">AH4003</strain>
    </source>
</reference>
<gene>
    <name evidence="4" type="ORF">COM45_07130</name>
</gene>
<feature type="domain" description="AB hydrolase-1" evidence="3">
    <location>
        <begin position="41"/>
        <end position="159"/>
    </location>
</feature>
<name>A0A2A4AI64_9CORY</name>
<organism evidence="4 5">
    <name type="scientific">Corynebacterium accolens</name>
    <dbReference type="NCBI Taxonomy" id="38284"/>
    <lineage>
        <taxon>Bacteria</taxon>
        <taxon>Bacillati</taxon>
        <taxon>Actinomycetota</taxon>
        <taxon>Actinomycetes</taxon>
        <taxon>Mycobacteriales</taxon>
        <taxon>Corynebacteriaceae</taxon>
        <taxon>Corynebacterium</taxon>
    </lineage>
</organism>
<dbReference type="InterPro" id="IPR000073">
    <property type="entry name" value="AB_hydrolase_1"/>
</dbReference>
<dbReference type="Gene3D" id="3.40.50.1820">
    <property type="entry name" value="alpha/beta hydrolase"/>
    <property type="match status" value="1"/>
</dbReference>
<dbReference type="SUPFAM" id="SSF53474">
    <property type="entry name" value="alpha/beta-Hydrolases"/>
    <property type="match status" value="1"/>
</dbReference>
<evidence type="ECO:0000313" key="4">
    <source>
        <dbReference type="EMBL" id="PCC82593.1"/>
    </source>
</evidence>
<dbReference type="InterPro" id="IPR051601">
    <property type="entry name" value="Serine_prot/Carboxylest_S33"/>
</dbReference>
<dbReference type="GO" id="GO:0004177">
    <property type="term" value="F:aminopeptidase activity"/>
    <property type="evidence" value="ECO:0007669"/>
    <property type="project" value="UniProtKB-EC"/>
</dbReference>
<dbReference type="PANTHER" id="PTHR43248">
    <property type="entry name" value="2-SUCCINYL-6-HYDROXY-2,4-CYCLOHEXADIENE-1-CARBOXYLATE SYNTHASE"/>
    <property type="match status" value="1"/>
</dbReference>
<comment type="similarity">
    <text evidence="1">Belongs to the peptidase S33 family.</text>
</comment>
<dbReference type="InterPro" id="IPR002410">
    <property type="entry name" value="Peptidase_S33"/>
</dbReference>
<dbReference type="InterPro" id="IPR029058">
    <property type="entry name" value="AB_hydrolase_fold"/>
</dbReference>
<dbReference type="PRINTS" id="PR00793">
    <property type="entry name" value="PROAMNOPTASE"/>
</dbReference>
<proteinExistence type="inferred from homology"/>
<evidence type="ECO:0000256" key="2">
    <source>
        <dbReference type="ARBA" id="ARBA00022801"/>
    </source>
</evidence>
<keyword evidence="2" id="KW-0378">Hydrolase</keyword>